<dbReference type="SMART" id="SM00257">
    <property type="entry name" value="LysM"/>
    <property type="match status" value="2"/>
</dbReference>
<evidence type="ECO:0000259" key="2">
    <source>
        <dbReference type="PROSITE" id="PS51782"/>
    </source>
</evidence>
<dbReference type="RefSeq" id="WP_050532221.1">
    <property type="nucleotide sequence ID" value="NZ_AQQZ01000009.1"/>
</dbReference>
<accession>A0A0L1JKZ2</accession>
<dbReference type="CDD" id="cd12797">
    <property type="entry name" value="M23_peptidase"/>
    <property type="match status" value="1"/>
</dbReference>
<dbReference type="PROSITE" id="PS51782">
    <property type="entry name" value="LYSM"/>
    <property type="match status" value="1"/>
</dbReference>
<dbReference type="Proteomes" id="UP000036938">
    <property type="component" value="Unassembled WGS sequence"/>
</dbReference>
<organism evidence="3 4">
    <name type="scientific">Pseudaestuariivita atlantica</name>
    <dbReference type="NCBI Taxonomy" id="1317121"/>
    <lineage>
        <taxon>Bacteria</taxon>
        <taxon>Pseudomonadati</taxon>
        <taxon>Pseudomonadota</taxon>
        <taxon>Alphaproteobacteria</taxon>
        <taxon>Rhodobacterales</taxon>
        <taxon>Paracoccaceae</taxon>
        <taxon>Pseudaestuariivita</taxon>
    </lineage>
</organism>
<feature type="region of interest" description="Disordered" evidence="1">
    <location>
        <begin position="229"/>
        <end position="280"/>
    </location>
</feature>
<sequence length="400" mass="41891">MPAQTLLQASFSLPHPRIRTRTARLTLASISLAALVACGDQPLDFDLRGKLSNNRFDTSEAARNATIDRPAPDSRGVISYPTYQVAVARRGDTLRTLATRVGADVNELARFNGVKADATLRKGEVVALPRRVPDADTSALPQADGVDVTELASGAIESAAPTPVQTAALGPVQTGPEPTRHKVERGETAYTIARLYGVPVRSLGEWNGLGPDYAIREGQFLLIPVVDQSATPASAPEETPKPGTGSPTPTPPSAIKPLPKEPDITDATKPPSPDLAATVTPQKTDAAMVYPVTGSIIRAYSKGKNDGIDIAASAGTPVKAAQGGTVGHVTSTADQAKFIVIKHSATLLTVYLNVDGISVKKGDKVSAGQTIAKVADTSPSFLHFEVREGTDSVDPALYLE</sequence>
<dbReference type="AlphaFoldDB" id="A0A0L1JKZ2"/>
<dbReference type="SUPFAM" id="SSF51261">
    <property type="entry name" value="Duplicated hybrid motif"/>
    <property type="match status" value="1"/>
</dbReference>
<keyword evidence="4" id="KW-1185">Reference proteome</keyword>
<evidence type="ECO:0000313" key="3">
    <source>
        <dbReference type="EMBL" id="KNG92421.1"/>
    </source>
</evidence>
<evidence type="ECO:0000313" key="4">
    <source>
        <dbReference type="Proteomes" id="UP000036938"/>
    </source>
</evidence>
<dbReference type="Pfam" id="PF01476">
    <property type="entry name" value="LysM"/>
    <property type="match status" value="2"/>
</dbReference>
<gene>
    <name evidence="3" type="ORF">ATO11_17580</name>
</gene>
<dbReference type="Pfam" id="PF01551">
    <property type="entry name" value="Peptidase_M23"/>
    <property type="match status" value="1"/>
</dbReference>
<dbReference type="PANTHER" id="PTHR21666:SF270">
    <property type="entry name" value="MUREIN HYDROLASE ACTIVATOR ENVC"/>
    <property type="match status" value="1"/>
</dbReference>
<dbReference type="CDD" id="cd00118">
    <property type="entry name" value="LysM"/>
    <property type="match status" value="1"/>
</dbReference>
<name>A0A0L1JKZ2_9RHOB</name>
<evidence type="ECO:0000256" key="1">
    <source>
        <dbReference type="SAM" id="MobiDB-lite"/>
    </source>
</evidence>
<feature type="domain" description="LysM" evidence="2">
    <location>
        <begin position="179"/>
        <end position="223"/>
    </location>
</feature>
<reference evidence="3 4" key="1">
    <citation type="journal article" date="2015" name="Int. J. Syst. Evol. Microbiol.">
        <title>Aestuariivita atlantica sp. nov., isolated from deep sea sediment of the Atlantic Ocean.</title>
        <authorList>
            <person name="Li G."/>
            <person name="Lai Q."/>
            <person name="Du Y."/>
            <person name="Liu X."/>
            <person name="Sun F."/>
            <person name="Shao Z."/>
        </authorList>
    </citation>
    <scope>NUCLEOTIDE SEQUENCE [LARGE SCALE GENOMIC DNA]</scope>
    <source>
        <strain evidence="3 4">22II-S11-z3</strain>
    </source>
</reference>
<dbReference type="InterPro" id="IPR018392">
    <property type="entry name" value="LysM"/>
</dbReference>
<dbReference type="Gene3D" id="3.10.350.10">
    <property type="entry name" value="LysM domain"/>
    <property type="match status" value="2"/>
</dbReference>
<dbReference type="PANTHER" id="PTHR21666">
    <property type="entry name" value="PEPTIDASE-RELATED"/>
    <property type="match status" value="1"/>
</dbReference>
<dbReference type="InterPro" id="IPR036779">
    <property type="entry name" value="LysM_dom_sf"/>
</dbReference>
<protein>
    <recommendedName>
        <fullName evidence="2">LysM domain-containing protein</fullName>
    </recommendedName>
</protein>
<comment type="caution">
    <text evidence="3">The sequence shown here is derived from an EMBL/GenBank/DDBJ whole genome shotgun (WGS) entry which is preliminary data.</text>
</comment>
<dbReference type="OrthoDB" id="9795421at2"/>
<dbReference type="Gene3D" id="2.70.70.10">
    <property type="entry name" value="Glucose Permease (Domain IIA)"/>
    <property type="match status" value="1"/>
</dbReference>
<proteinExistence type="predicted"/>
<dbReference type="SUPFAM" id="SSF54106">
    <property type="entry name" value="LysM domain"/>
    <property type="match status" value="2"/>
</dbReference>
<dbReference type="InterPro" id="IPR050570">
    <property type="entry name" value="Cell_wall_metabolism_enzyme"/>
</dbReference>
<dbReference type="GO" id="GO:0004222">
    <property type="term" value="F:metalloendopeptidase activity"/>
    <property type="evidence" value="ECO:0007669"/>
    <property type="project" value="TreeGrafter"/>
</dbReference>
<dbReference type="InterPro" id="IPR016047">
    <property type="entry name" value="M23ase_b-sheet_dom"/>
</dbReference>
<dbReference type="STRING" id="1317121.ATO11_17580"/>
<dbReference type="EMBL" id="AQQZ01000009">
    <property type="protein sequence ID" value="KNG92421.1"/>
    <property type="molecule type" value="Genomic_DNA"/>
</dbReference>
<dbReference type="InterPro" id="IPR011055">
    <property type="entry name" value="Dup_hybrid_motif"/>
</dbReference>